<dbReference type="Pfam" id="PF13927">
    <property type="entry name" value="Ig_3"/>
    <property type="match status" value="1"/>
</dbReference>
<feature type="non-terminal residue" evidence="2">
    <location>
        <position position="219"/>
    </location>
</feature>
<protein>
    <submittedName>
        <fullName evidence="2">Neural cell adhesion molecule 1-B</fullName>
    </submittedName>
</protein>
<accession>A0A4C1ZPX4</accession>
<dbReference type="Gene3D" id="2.60.40.10">
    <property type="entry name" value="Immunoglobulins"/>
    <property type="match status" value="2"/>
</dbReference>
<sequence length="219" mass="23466">MMEKPVQHNVVSGVIVSTKSLVLQKVTRADSGEYSCRATNALGETASQPTYLSIQFAPVCAHPSPQVVGAQLEEALRVRCSVTANPPDVTFFWQFNNSGESLDVSPVKFGTLSNAGTANGSTSELRYQPQSERDYGTLSCRGTNTVGRQLEPCVFQIVPAARPASPKNCSLEASNSSDGWLWVRCVAGYDGGLPQSFVLEALDPNTGRTNFNTTVNETG</sequence>
<dbReference type="OrthoDB" id="10055806at2759"/>
<dbReference type="AlphaFoldDB" id="A0A4C1ZPX4"/>
<dbReference type="PANTHER" id="PTHR23278:SF26">
    <property type="entry name" value="SIDESTEP III, ISOFORM O"/>
    <property type="match status" value="1"/>
</dbReference>
<dbReference type="SUPFAM" id="SSF48726">
    <property type="entry name" value="Immunoglobulin"/>
    <property type="match status" value="2"/>
</dbReference>
<dbReference type="Pfam" id="PF07679">
    <property type="entry name" value="I-set"/>
    <property type="match status" value="1"/>
</dbReference>
<evidence type="ECO:0000313" key="3">
    <source>
        <dbReference type="Proteomes" id="UP000299102"/>
    </source>
</evidence>
<dbReference type="InterPro" id="IPR013098">
    <property type="entry name" value="Ig_I-set"/>
</dbReference>
<dbReference type="Proteomes" id="UP000299102">
    <property type="component" value="Unassembled WGS sequence"/>
</dbReference>
<keyword evidence="3" id="KW-1185">Reference proteome</keyword>
<organism evidence="2 3">
    <name type="scientific">Eumeta variegata</name>
    <name type="common">Bagworm moth</name>
    <name type="synonym">Eumeta japonica</name>
    <dbReference type="NCBI Taxonomy" id="151549"/>
    <lineage>
        <taxon>Eukaryota</taxon>
        <taxon>Metazoa</taxon>
        <taxon>Ecdysozoa</taxon>
        <taxon>Arthropoda</taxon>
        <taxon>Hexapoda</taxon>
        <taxon>Insecta</taxon>
        <taxon>Pterygota</taxon>
        <taxon>Neoptera</taxon>
        <taxon>Endopterygota</taxon>
        <taxon>Lepidoptera</taxon>
        <taxon>Glossata</taxon>
        <taxon>Ditrysia</taxon>
        <taxon>Tineoidea</taxon>
        <taxon>Psychidae</taxon>
        <taxon>Oiketicinae</taxon>
        <taxon>Eumeta</taxon>
    </lineage>
</organism>
<gene>
    <name evidence="2" type="primary">ncam1-b</name>
    <name evidence="2" type="ORF">EVAR_65997_1</name>
</gene>
<dbReference type="PANTHER" id="PTHR23278">
    <property type="entry name" value="SIDESTEP PROTEIN"/>
    <property type="match status" value="1"/>
</dbReference>
<dbReference type="STRING" id="151549.A0A4C1ZPX4"/>
<dbReference type="InterPro" id="IPR007110">
    <property type="entry name" value="Ig-like_dom"/>
</dbReference>
<evidence type="ECO:0000259" key="1">
    <source>
        <dbReference type="PROSITE" id="PS50835"/>
    </source>
</evidence>
<reference evidence="2 3" key="1">
    <citation type="journal article" date="2019" name="Commun. Biol.">
        <title>The bagworm genome reveals a unique fibroin gene that provides high tensile strength.</title>
        <authorList>
            <person name="Kono N."/>
            <person name="Nakamura H."/>
            <person name="Ohtoshi R."/>
            <person name="Tomita M."/>
            <person name="Numata K."/>
            <person name="Arakawa K."/>
        </authorList>
    </citation>
    <scope>NUCLEOTIDE SEQUENCE [LARGE SCALE GENOMIC DNA]</scope>
</reference>
<feature type="domain" description="Ig-like" evidence="1">
    <location>
        <begin position="49"/>
        <end position="151"/>
    </location>
</feature>
<name>A0A4C1ZPX4_EUMVA</name>
<dbReference type="CDD" id="cd00096">
    <property type="entry name" value="Ig"/>
    <property type="match status" value="1"/>
</dbReference>
<comment type="caution">
    <text evidence="2">The sequence shown here is derived from an EMBL/GenBank/DDBJ whole genome shotgun (WGS) entry which is preliminary data.</text>
</comment>
<proteinExistence type="predicted"/>
<dbReference type="InterPro" id="IPR036179">
    <property type="entry name" value="Ig-like_dom_sf"/>
</dbReference>
<evidence type="ECO:0000313" key="2">
    <source>
        <dbReference type="EMBL" id="GBP88595.1"/>
    </source>
</evidence>
<dbReference type="InterPro" id="IPR013783">
    <property type="entry name" value="Ig-like_fold"/>
</dbReference>
<dbReference type="PROSITE" id="PS50835">
    <property type="entry name" value="IG_LIKE"/>
    <property type="match status" value="1"/>
</dbReference>
<dbReference type="EMBL" id="BGZK01001943">
    <property type="protein sequence ID" value="GBP88595.1"/>
    <property type="molecule type" value="Genomic_DNA"/>
</dbReference>